<name>A0A0M2NM05_9FIRM</name>
<dbReference type="EMBL" id="LAYJ01000076">
    <property type="protein sequence ID" value="KKI51462.1"/>
    <property type="molecule type" value="Genomic_DNA"/>
</dbReference>
<proteinExistence type="predicted"/>
<organism evidence="1 2">
    <name type="scientific">Christensenella hongkongensis</name>
    <dbReference type="NCBI Taxonomy" id="270498"/>
    <lineage>
        <taxon>Bacteria</taxon>
        <taxon>Bacillati</taxon>
        <taxon>Bacillota</taxon>
        <taxon>Clostridia</taxon>
        <taxon>Christensenellales</taxon>
        <taxon>Christensenellaceae</taxon>
        <taxon>Christensenella</taxon>
    </lineage>
</organism>
<evidence type="ECO:0000313" key="1">
    <source>
        <dbReference type="EMBL" id="KKI51462.1"/>
    </source>
</evidence>
<evidence type="ECO:0000313" key="2">
    <source>
        <dbReference type="Proteomes" id="UP000034076"/>
    </source>
</evidence>
<gene>
    <name evidence="1" type="ORF">CHK_0954</name>
</gene>
<dbReference type="Proteomes" id="UP000034076">
    <property type="component" value="Unassembled WGS sequence"/>
</dbReference>
<dbReference type="InterPro" id="IPR009384">
    <property type="entry name" value="SwrD-like"/>
</dbReference>
<dbReference type="PANTHER" id="PTHR39185:SF1">
    <property type="entry name" value="SWARMING MOTILITY PROTEIN SWRD"/>
    <property type="match status" value="1"/>
</dbReference>
<sequence>MVNAEAIDLIETIPDTLITLASGKKILVLEKPSEIVDEIVEYKQRIYLGLPRVVAKNLEQEG</sequence>
<keyword evidence="2" id="KW-1185">Reference proteome</keyword>
<reference evidence="1 2" key="1">
    <citation type="submission" date="2015-04" db="EMBL/GenBank/DDBJ databases">
        <title>Draft genome sequence of bacteremic isolate Catabacter hongkongensis type strain HKU16T.</title>
        <authorList>
            <person name="Lau S.K."/>
            <person name="Teng J.L."/>
            <person name="Huang Y."/>
            <person name="Curreem S.O."/>
            <person name="Tsui S.K."/>
            <person name="Woo P.C."/>
        </authorList>
    </citation>
    <scope>NUCLEOTIDE SEQUENCE [LARGE SCALE GENOMIC DNA]</scope>
    <source>
        <strain evidence="1 2">HKU16</strain>
    </source>
</reference>
<dbReference type="AlphaFoldDB" id="A0A0M2NM05"/>
<comment type="caution">
    <text evidence="1">The sequence shown here is derived from an EMBL/GenBank/DDBJ whole genome shotgun (WGS) entry which is preliminary data.</text>
</comment>
<evidence type="ECO:0008006" key="3">
    <source>
        <dbReference type="Google" id="ProtNLM"/>
    </source>
</evidence>
<dbReference type="STRING" id="270498.CHK_0954"/>
<protein>
    <recommendedName>
        <fullName evidence="3">Flagellar protein FlbD</fullName>
    </recommendedName>
</protein>
<dbReference type="PANTHER" id="PTHR39185">
    <property type="entry name" value="SWARMING MOTILITY PROTEIN SWRD"/>
    <property type="match status" value="1"/>
</dbReference>
<accession>A0A0M2NM05</accession>
<dbReference type="Pfam" id="PF06289">
    <property type="entry name" value="FlbD"/>
    <property type="match status" value="1"/>
</dbReference>